<dbReference type="Gene3D" id="3.40.630.30">
    <property type="match status" value="1"/>
</dbReference>
<sequence>MYIELDKDEYQIVRKYFNFNFQIPAVAVINKDFPGKIYVDNKKNPKGIIVWAISRWAYAYFELENLKRNREFFKELMIKEIAPIIDSLKEQYFEVYSLNDDYDKILEEEIEGFCLYNKHYENTFILNEEKFNRLDLKNIDGDVLEKSFPIIPEEYKNHFKITGMNKETEGMIFIVEGKTVSQCVNNGFEYDSKYFIDLDTFNEKKRKKGYASIVAYELIKKQKNKGMKPLWETREDNIPSLRVAEKLGFEKLERYPVYIWKKVIKK</sequence>
<evidence type="ECO:0000313" key="3">
    <source>
        <dbReference type="Proteomes" id="UP001524478"/>
    </source>
</evidence>
<dbReference type="InterPro" id="IPR027365">
    <property type="entry name" value="GNAT_acetyltra_YdfB-like"/>
</dbReference>
<feature type="domain" description="N-acetyltransferase" evidence="1">
    <location>
        <begin position="134"/>
        <end position="266"/>
    </location>
</feature>
<gene>
    <name evidence="2" type="ORF">NE686_15530</name>
</gene>
<dbReference type="RefSeq" id="WP_256312255.1">
    <property type="nucleotide sequence ID" value="NZ_JANGAC010000013.1"/>
</dbReference>
<comment type="caution">
    <text evidence="2">The sequence shown here is derived from an EMBL/GenBank/DDBJ whole genome shotgun (WGS) entry which is preliminary data.</text>
</comment>
<dbReference type="Proteomes" id="UP001524478">
    <property type="component" value="Unassembled WGS sequence"/>
</dbReference>
<evidence type="ECO:0000313" key="2">
    <source>
        <dbReference type="EMBL" id="MCQ4924512.1"/>
    </source>
</evidence>
<proteinExistence type="predicted"/>
<name>A0ABT1SEW9_9FIRM</name>
<organism evidence="2 3">
    <name type="scientific">Tissierella carlieri</name>
    <dbReference type="NCBI Taxonomy" id="689904"/>
    <lineage>
        <taxon>Bacteria</taxon>
        <taxon>Bacillati</taxon>
        <taxon>Bacillota</taxon>
        <taxon>Tissierellia</taxon>
        <taxon>Tissierellales</taxon>
        <taxon>Tissierellaceae</taxon>
        <taxon>Tissierella</taxon>
    </lineage>
</organism>
<evidence type="ECO:0000259" key="1">
    <source>
        <dbReference type="PROSITE" id="PS51186"/>
    </source>
</evidence>
<dbReference type="InterPro" id="IPR016181">
    <property type="entry name" value="Acyl_CoA_acyltransferase"/>
</dbReference>
<dbReference type="SUPFAM" id="SSF55729">
    <property type="entry name" value="Acyl-CoA N-acyltransferases (Nat)"/>
    <property type="match status" value="1"/>
</dbReference>
<dbReference type="PANTHER" id="PTHR31143">
    <property type="match status" value="1"/>
</dbReference>
<dbReference type="Pfam" id="PF12746">
    <property type="entry name" value="GNAT_acetyltran"/>
    <property type="match status" value="1"/>
</dbReference>
<dbReference type="InterPro" id="IPR000182">
    <property type="entry name" value="GNAT_dom"/>
</dbReference>
<accession>A0ABT1SEW9</accession>
<reference evidence="2 3" key="1">
    <citation type="submission" date="2022-06" db="EMBL/GenBank/DDBJ databases">
        <title>Isolation of gut microbiota from human fecal samples.</title>
        <authorList>
            <person name="Pamer E.G."/>
            <person name="Barat B."/>
            <person name="Waligurski E."/>
            <person name="Medina S."/>
            <person name="Paddock L."/>
            <person name="Mostad J."/>
        </authorList>
    </citation>
    <scope>NUCLEOTIDE SEQUENCE [LARGE SCALE GENOMIC DNA]</scope>
    <source>
        <strain evidence="2 3">DFI.7.95</strain>
    </source>
</reference>
<dbReference type="EMBL" id="JANGAC010000013">
    <property type="protein sequence ID" value="MCQ4924512.1"/>
    <property type="molecule type" value="Genomic_DNA"/>
</dbReference>
<dbReference type="PROSITE" id="PS51186">
    <property type="entry name" value="GNAT"/>
    <property type="match status" value="1"/>
</dbReference>
<protein>
    <submittedName>
        <fullName evidence="2">GNAT family N-acetyltransferase</fullName>
    </submittedName>
</protein>
<dbReference type="PANTHER" id="PTHR31143:SF2">
    <property type="entry name" value="FR47-LIKE DOMAIN-CONTAINING PROTEIN-RELATED"/>
    <property type="match status" value="1"/>
</dbReference>
<keyword evidence="3" id="KW-1185">Reference proteome</keyword>